<dbReference type="SMART" id="SM00248">
    <property type="entry name" value="ANK"/>
    <property type="match status" value="5"/>
</dbReference>
<dbReference type="PANTHER" id="PTHR24184:SF11">
    <property type="entry name" value="ANKYRIN REPEAT AND SOCS BOX CONTAINING 3"/>
    <property type="match status" value="1"/>
</dbReference>
<evidence type="ECO:0000256" key="6">
    <source>
        <dbReference type="SAM" id="MobiDB-lite"/>
    </source>
</evidence>
<dbReference type="PROSITE" id="PS50297">
    <property type="entry name" value="ANK_REP_REGION"/>
    <property type="match status" value="2"/>
</dbReference>
<feature type="compositionally biased region" description="Basic and acidic residues" evidence="6">
    <location>
        <begin position="1292"/>
        <end position="1301"/>
    </location>
</feature>
<feature type="compositionally biased region" description="Low complexity" evidence="6">
    <location>
        <begin position="1016"/>
        <end position="1031"/>
    </location>
</feature>
<dbReference type="Proteomes" id="UP001314263">
    <property type="component" value="Unassembled WGS sequence"/>
</dbReference>
<dbReference type="PROSITE" id="PS50089">
    <property type="entry name" value="ZF_RING_2"/>
    <property type="match status" value="1"/>
</dbReference>
<protein>
    <recommendedName>
        <fullName evidence="7">RING-type domain-containing protein</fullName>
    </recommendedName>
</protein>
<keyword evidence="9" id="KW-1185">Reference proteome</keyword>
<feature type="compositionally biased region" description="Polar residues" evidence="6">
    <location>
        <begin position="1245"/>
        <end position="1254"/>
    </location>
</feature>
<dbReference type="SMART" id="SM00184">
    <property type="entry name" value="RING"/>
    <property type="match status" value="1"/>
</dbReference>
<feature type="repeat" description="ANK" evidence="4">
    <location>
        <begin position="171"/>
        <end position="203"/>
    </location>
</feature>
<feature type="compositionally biased region" description="Polar residues" evidence="6">
    <location>
        <begin position="1042"/>
        <end position="1051"/>
    </location>
</feature>
<dbReference type="InterPro" id="IPR001841">
    <property type="entry name" value="Znf_RING"/>
</dbReference>
<dbReference type="InterPro" id="IPR002110">
    <property type="entry name" value="Ankyrin_rpt"/>
</dbReference>
<dbReference type="PROSITE" id="PS00518">
    <property type="entry name" value="ZF_RING_1"/>
    <property type="match status" value="1"/>
</dbReference>
<feature type="compositionally biased region" description="Polar residues" evidence="6">
    <location>
        <begin position="1141"/>
        <end position="1150"/>
    </location>
</feature>
<feature type="compositionally biased region" description="Polar residues" evidence="6">
    <location>
        <begin position="1282"/>
        <end position="1291"/>
    </location>
</feature>
<keyword evidence="4" id="KW-0040">ANK repeat</keyword>
<feature type="compositionally biased region" description="Low complexity" evidence="6">
    <location>
        <begin position="1089"/>
        <end position="1103"/>
    </location>
</feature>
<feature type="compositionally biased region" description="Low complexity" evidence="6">
    <location>
        <begin position="511"/>
        <end position="537"/>
    </location>
</feature>
<evidence type="ECO:0000256" key="3">
    <source>
        <dbReference type="ARBA" id="ARBA00022833"/>
    </source>
</evidence>
<dbReference type="PROSITE" id="PS50088">
    <property type="entry name" value="ANK_REPEAT"/>
    <property type="match status" value="2"/>
</dbReference>
<dbReference type="GO" id="GO:0008270">
    <property type="term" value="F:zinc ion binding"/>
    <property type="evidence" value="ECO:0007669"/>
    <property type="project" value="UniProtKB-KW"/>
</dbReference>
<feature type="region of interest" description="Disordered" evidence="6">
    <location>
        <begin position="1089"/>
        <end position="1157"/>
    </location>
</feature>
<feature type="compositionally biased region" description="Polar residues" evidence="6">
    <location>
        <begin position="833"/>
        <end position="842"/>
    </location>
</feature>
<accession>A0AAV1HXY0</accession>
<dbReference type="SUPFAM" id="SSF48403">
    <property type="entry name" value="Ankyrin repeat"/>
    <property type="match status" value="1"/>
</dbReference>
<feature type="compositionally biased region" description="Low complexity" evidence="6">
    <location>
        <begin position="554"/>
        <end position="581"/>
    </location>
</feature>
<feature type="region of interest" description="Disordered" evidence="6">
    <location>
        <begin position="637"/>
        <end position="661"/>
    </location>
</feature>
<dbReference type="InterPro" id="IPR013083">
    <property type="entry name" value="Znf_RING/FYVE/PHD"/>
</dbReference>
<proteinExistence type="predicted"/>
<dbReference type="PANTHER" id="PTHR24184">
    <property type="entry name" value="SI:CH211-189E2.2"/>
    <property type="match status" value="1"/>
</dbReference>
<feature type="region of interest" description="Disordered" evidence="6">
    <location>
        <begin position="1394"/>
        <end position="1455"/>
    </location>
</feature>
<feature type="region of interest" description="Disordered" evidence="6">
    <location>
        <begin position="748"/>
        <end position="770"/>
    </location>
</feature>
<name>A0AAV1HXY0_9CHLO</name>
<evidence type="ECO:0000313" key="8">
    <source>
        <dbReference type="EMBL" id="CAK0764763.1"/>
    </source>
</evidence>
<evidence type="ECO:0000256" key="4">
    <source>
        <dbReference type="PROSITE-ProRule" id="PRU00023"/>
    </source>
</evidence>
<keyword evidence="1" id="KW-0479">Metal-binding</keyword>
<feature type="compositionally biased region" description="Polar residues" evidence="6">
    <location>
        <begin position="1111"/>
        <end position="1123"/>
    </location>
</feature>
<evidence type="ECO:0000259" key="7">
    <source>
        <dbReference type="PROSITE" id="PS50089"/>
    </source>
</evidence>
<feature type="compositionally biased region" description="Low complexity" evidence="6">
    <location>
        <begin position="600"/>
        <end position="614"/>
    </location>
</feature>
<feature type="compositionally biased region" description="Basic residues" evidence="6">
    <location>
        <begin position="582"/>
        <end position="591"/>
    </location>
</feature>
<dbReference type="Pfam" id="PF12796">
    <property type="entry name" value="Ank_2"/>
    <property type="match status" value="1"/>
</dbReference>
<gene>
    <name evidence="8" type="ORF">CVIRNUC_003191</name>
</gene>
<keyword evidence="2 5" id="KW-0863">Zinc-finger</keyword>
<sequence length="1522" mass="155911">MGNTSSTRLGDNVQAHNNASGIAGREASATSPRAWLHQISARNALVHAADQGNLALLKLICDSAEGRTFHGVNDGASKSQAPLMRACMHGSQRHAECVAYLLLHGADVYAQSSKKDNAMHIAARHGSAGALSALLSFWPHADGEDGSQLLGDIVVQGDAGPTRFIDLHNGSGMAALHLAALKGSAAAVRELLRAGAAADAATLSGAHSPQLSRSSTALHIAAARGHASCVTALLEHQAGVPGMELQRLRNARGLKASQLARLAGHHSVARLLSEVNIQTAPQPLASSAPAVSTSAAPAELPRRVARAALPMRQEPGRLSSEQGTVSQEALLAAMLQRAKLLLSLRAASLNLEGSQPEFNATGNEEAALLALAADVAAALRGKGPGNTSADSTNTLLGLLASLAETNIAEGSQHTKPASGMPSTAAEAEARFQQESAKSVAAGALVQAALNAMAVSTPGSEPATAAAGFLAPASPVAAIIAVQAALKKLSSQRAGARLFSVPARPVAGARSRVSAGASPGLQHASSGASLHSTSSTALVLNGSSNRARRRRRSSALRLSLSSMSLASRGAEAAEGAAPSSHAAQRRRRHRRNGSFGSLGYPAAQPDPAPCQAAAAGNLSDAEAGARADAHAQIALRHSCHSERTPKSSSAADPKTLPGISAGAPAEAAGLQTVVSAEGEAAGPSVDAMGGAHARDSAATELPDTWVLALHSTDSMDVLSEAIESLDGPAGAPESSRPLAGMVDRDAFSHNRSSAQAASSLSAKQRKSLTHQHRHDGILDLLGKELEPLLPSSDAPQCNGAAGSSRGAEGQNRLRVRSRLFSTSEDGPLGASRQILATSPTNPFDTAEVLGSDSIPSSPFGDSTADDWLHVQDALLDSGVDARRAWPGDDLLVRGSFLPNAELSQTEDSDILEGREAHWQSSLSHDCASLHNLTDTIPIEAIVQSDAPHLPQRSGSVPLEADEEREACTAPSLPLPGSAAAQVAEAFGKRATFHRTPSKSLLPVTSGSLPPTPRPQTGPAAMPAAPAHSAGPSKMRASPAVPSLGSTMQTHPPSGQPAEGSVSLERQASAAPAPGAAAAEVRRAFTKIISSSGSSSAEAPSSKPGRSAHGSLGATSDASGQTAGANTADAAVGPSPVDASVQPAEQQQSAVGNMQGDHAGGAISKAHELICEAVSDSHYLSDQQASRSRPSDQKTDASSTAEVKAAQGQHMGRAMSLKGAAAADTALAFSRLRSRAGSLPVKHQPTHCLTSESGQPTAAAAVAVDPPPHSALQQQQQQAEQLFRLTNGTPNLSNERHPADPRSAHAASQPCARPVPTSQERTLTTEEQEDSQAQAAHAAGMGRPVHPENSGQVSASCEPTSSRHSAEGSQPQLQHGDGMLASGFGMEGRAIDIWDAGSAPQRSGSPAECAHAEETENTVELAQARADRKVPSPRPKRASLGRRLSGMLPGVKGKERAKAPSASKEACSICMDAALEVSISSCRHGLCRQCAYQLCARGLAAPLCPFCRGPIQRFEAMPRLQPPP</sequence>
<organism evidence="8 9">
    <name type="scientific">Coccomyxa viridis</name>
    <dbReference type="NCBI Taxonomy" id="1274662"/>
    <lineage>
        <taxon>Eukaryota</taxon>
        <taxon>Viridiplantae</taxon>
        <taxon>Chlorophyta</taxon>
        <taxon>core chlorophytes</taxon>
        <taxon>Trebouxiophyceae</taxon>
        <taxon>Trebouxiophyceae incertae sedis</taxon>
        <taxon>Coccomyxaceae</taxon>
        <taxon>Coccomyxa</taxon>
    </lineage>
</organism>
<feature type="region of interest" description="Disordered" evidence="6">
    <location>
        <begin position="1236"/>
        <end position="1381"/>
    </location>
</feature>
<feature type="region of interest" description="Disordered" evidence="6">
    <location>
        <begin position="944"/>
        <end position="972"/>
    </location>
</feature>
<feature type="region of interest" description="Disordered" evidence="6">
    <location>
        <begin position="787"/>
        <end position="842"/>
    </location>
</feature>
<feature type="region of interest" description="Disordered" evidence="6">
    <location>
        <begin position="1179"/>
        <end position="1215"/>
    </location>
</feature>
<evidence type="ECO:0000256" key="2">
    <source>
        <dbReference type="ARBA" id="ARBA00022771"/>
    </source>
</evidence>
<dbReference type="SUPFAM" id="SSF57850">
    <property type="entry name" value="RING/U-box"/>
    <property type="match status" value="1"/>
</dbReference>
<dbReference type="Pfam" id="PF13920">
    <property type="entry name" value="zf-C3HC4_3"/>
    <property type="match status" value="1"/>
</dbReference>
<evidence type="ECO:0000256" key="5">
    <source>
        <dbReference type="PROSITE-ProRule" id="PRU00175"/>
    </source>
</evidence>
<feature type="repeat" description="ANK" evidence="4">
    <location>
        <begin position="213"/>
        <end position="245"/>
    </location>
</feature>
<evidence type="ECO:0000256" key="1">
    <source>
        <dbReference type="ARBA" id="ARBA00022723"/>
    </source>
</evidence>
<feature type="compositionally biased region" description="Low complexity" evidence="6">
    <location>
        <begin position="750"/>
        <end position="761"/>
    </location>
</feature>
<reference evidence="8 9" key="1">
    <citation type="submission" date="2023-10" db="EMBL/GenBank/DDBJ databases">
        <authorList>
            <person name="Maclean D."/>
            <person name="Macfadyen A."/>
        </authorList>
    </citation>
    <scope>NUCLEOTIDE SEQUENCE [LARGE SCALE GENOMIC DNA]</scope>
</reference>
<evidence type="ECO:0000313" key="9">
    <source>
        <dbReference type="Proteomes" id="UP001314263"/>
    </source>
</evidence>
<feature type="region of interest" description="Disordered" evidence="6">
    <location>
        <begin position="990"/>
        <end position="1073"/>
    </location>
</feature>
<feature type="domain" description="RING-type" evidence="7">
    <location>
        <begin position="1465"/>
        <end position="1506"/>
    </location>
</feature>
<comment type="caution">
    <text evidence="8">The sequence shown here is derived from an EMBL/GenBank/DDBJ whole genome shotgun (WGS) entry which is preliminary data.</text>
</comment>
<dbReference type="Gene3D" id="3.30.40.10">
    <property type="entry name" value="Zinc/RING finger domain, C3HC4 (zinc finger)"/>
    <property type="match status" value="1"/>
</dbReference>
<dbReference type="Gene3D" id="1.25.40.20">
    <property type="entry name" value="Ankyrin repeat-containing domain"/>
    <property type="match status" value="2"/>
</dbReference>
<dbReference type="Pfam" id="PF00023">
    <property type="entry name" value="Ank"/>
    <property type="match status" value="1"/>
</dbReference>
<feature type="compositionally biased region" description="Polar residues" evidence="6">
    <location>
        <begin position="1347"/>
        <end position="1371"/>
    </location>
</feature>
<dbReference type="EMBL" id="CAUYUE010000004">
    <property type="protein sequence ID" value="CAK0764763.1"/>
    <property type="molecule type" value="Genomic_DNA"/>
</dbReference>
<dbReference type="InterPro" id="IPR017907">
    <property type="entry name" value="Znf_RING_CS"/>
</dbReference>
<keyword evidence="3" id="KW-0862">Zinc</keyword>
<feature type="region of interest" description="Disordered" evidence="6">
    <location>
        <begin position="511"/>
        <end position="614"/>
    </location>
</feature>
<dbReference type="InterPro" id="IPR036770">
    <property type="entry name" value="Ankyrin_rpt-contain_sf"/>
</dbReference>